<dbReference type="EMBL" id="CADCVS010000474">
    <property type="protein sequence ID" value="CAA9528871.1"/>
    <property type="molecule type" value="Genomic_DNA"/>
</dbReference>
<dbReference type="GO" id="GO:0005737">
    <property type="term" value="C:cytoplasm"/>
    <property type="evidence" value="ECO:0007669"/>
    <property type="project" value="TreeGrafter"/>
</dbReference>
<name>A0A6J4TRH9_9ACTN</name>
<keyword evidence="2" id="KW-0067">ATP-binding</keyword>
<dbReference type="SUPFAM" id="SSF52540">
    <property type="entry name" value="P-loop containing nucleoside triphosphate hydrolases"/>
    <property type="match status" value="1"/>
</dbReference>
<evidence type="ECO:0000256" key="1">
    <source>
        <dbReference type="ARBA" id="ARBA00022741"/>
    </source>
</evidence>
<dbReference type="GO" id="GO:0004016">
    <property type="term" value="F:adenylate cyclase activity"/>
    <property type="evidence" value="ECO:0007669"/>
    <property type="project" value="TreeGrafter"/>
</dbReference>
<sequence>MLSGDFPREPLPPRAARLRERAPLLERETEVARISAAVIRARAGDGAAVAIEAAPGLGKSRLLEYGAEEAAARGFRVLRARGTELEGGFVFGVILQLFERALVSAEPAERHRLLTGSARVLGPVLDGDREVLADVDAFALLHAVYWLASNLAEKVPLALVVDDAHWADPLSLRALAYLAARISDLRLLLVVASRPGEAGEGSEPLREIALGPAADALYPSPISVEGVGELVRSSTFEAAPADGFVAACVEVSGGNPLLLGWLLAALGEEGIQPTDAAAAEVRHIGPAPVARYVSGSLARLTPFARAVAHAVAVLGEWPDPRIARQLVGVSEGVLAAAAAELEVAGIFGGEALRFAFPLVRTAVYQDVPAAERADGHRTAARLLHGTVAPDRVASHLLLAPGEGESWAVEALRDAADQAFSLGAPEVAMRYLHRALEEPPAPEDRPAVHAQAARAEVAAGTETAIETLNAAIAAAEGGRDRAALLLD</sequence>
<feature type="non-terminal residue" evidence="4">
    <location>
        <position position="486"/>
    </location>
</feature>
<dbReference type="PANTHER" id="PTHR16305:SF35">
    <property type="entry name" value="TRANSCRIPTIONAL ACTIVATOR DOMAIN"/>
    <property type="match status" value="1"/>
</dbReference>
<reference evidence="4" key="1">
    <citation type="submission" date="2020-02" db="EMBL/GenBank/DDBJ databases">
        <authorList>
            <person name="Meier V. D."/>
        </authorList>
    </citation>
    <scope>NUCLEOTIDE SEQUENCE</scope>
    <source>
        <strain evidence="4">AVDCRST_MAG30</strain>
    </source>
</reference>
<dbReference type="InterPro" id="IPR027417">
    <property type="entry name" value="P-loop_NTPase"/>
</dbReference>
<evidence type="ECO:0000256" key="2">
    <source>
        <dbReference type="ARBA" id="ARBA00022840"/>
    </source>
</evidence>
<feature type="domain" description="Orc1-like AAA ATPase" evidence="3">
    <location>
        <begin position="24"/>
        <end position="190"/>
    </location>
</feature>
<dbReference type="GO" id="GO:0005524">
    <property type="term" value="F:ATP binding"/>
    <property type="evidence" value="ECO:0007669"/>
    <property type="project" value="UniProtKB-KW"/>
</dbReference>
<organism evidence="4">
    <name type="scientific">uncultured Solirubrobacteraceae bacterium</name>
    <dbReference type="NCBI Taxonomy" id="1162706"/>
    <lineage>
        <taxon>Bacteria</taxon>
        <taxon>Bacillati</taxon>
        <taxon>Actinomycetota</taxon>
        <taxon>Thermoleophilia</taxon>
        <taxon>Solirubrobacterales</taxon>
        <taxon>Solirubrobacteraceae</taxon>
        <taxon>environmental samples</taxon>
    </lineage>
</organism>
<dbReference type="PANTHER" id="PTHR16305">
    <property type="entry name" value="TESTICULAR SOLUBLE ADENYLYL CYCLASE"/>
    <property type="match status" value="1"/>
</dbReference>
<dbReference type="AlphaFoldDB" id="A0A6J4TRH9"/>
<evidence type="ECO:0000259" key="3">
    <source>
        <dbReference type="Pfam" id="PF13191"/>
    </source>
</evidence>
<dbReference type="InterPro" id="IPR041664">
    <property type="entry name" value="AAA_16"/>
</dbReference>
<dbReference type="Pfam" id="PF13191">
    <property type="entry name" value="AAA_16"/>
    <property type="match status" value="1"/>
</dbReference>
<protein>
    <recommendedName>
        <fullName evidence="3">Orc1-like AAA ATPase domain-containing protein</fullName>
    </recommendedName>
</protein>
<evidence type="ECO:0000313" key="4">
    <source>
        <dbReference type="EMBL" id="CAA9528871.1"/>
    </source>
</evidence>
<gene>
    <name evidence="4" type="ORF">AVDCRST_MAG30-3606</name>
</gene>
<accession>A0A6J4TRH9</accession>
<keyword evidence="1" id="KW-0547">Nucleotide-binding</keyword>
<proteinExistence type="predicted"/>